<comment type="caution">
    <text evidence="3">The sequence shown here is derived from an EMBL/GenBank/DDBJ whole genome shotgun (WGS) entry which is preliminary data.</text>
</comment>
<dbReference type="CDD" id="cd01014">
    <property type="entry name" value="nicotinamidase_related"/>
    <property type="match status" value="1"/>
</dbReference>
<feature type="domain" description="Isochorismatase-like" evidence="2">
    <location>
        <begin position="24"/>
        <end position="196"/>
    </location>
</feature>
<evidence type="ECO:0000259" key="2">
    <source>
        <dbReference type="Pfam" id="PF00857"/>
    </source>
</evidence>
<dbReference type="PATRIC" id="fig|1231190.3.peg.1212"/>
<name>K2NZZ9_9HYPH</name>
<dbReference type="OrthoDB" id="9807387at2"/>
<evidence type="ECO:0000256" key="1">
    <source>
        <dbReference type="ARBA" id="ARBA00022801"/>
    </source>
</evidence>
<reference evidence="3 4" key="1">
    <citation type="journal article" date="2012" name="J. Bacteriol.">
        <title>Genome Sequence of Nitratireductor indicus Type Strain C115.</title>
        <authorList>
            <person name="Lai Q."/>
            <person name="Li G."/>
            <person name="Yu Z."/>
            <person name="Shao Z."/>
        </authorList>
    </citation>
    <scope>NUCLEOTIDE SEQUENCE [LARGE SCALE GENOMIC DNA]</scope>
    <source>
        <strain evidence="3 4">C115</strain>
    </source>
</reference>
<proteinExistence type="predicted"/>
<keyword evidence="4" id="KW-1185">Reference proteome</keyword>
<evidence type="ECO:0000313" key="3">
    <source>
        <dbReference type="EMBL" id="EKF43514.1"/>
    </source>
</evidence>
<dbReference type="Proteomes" id="UP000007374">
    <property type="component" value="Unassembled WGS sequence"/>
</dbReference>
<dbReference type="STRING" id="721133.SAMN05216176_101151"/>
<dbReference type="InterPro" id="IPR000868">
    <property type="entry name" value="Isochorismatase-like_dom"/>
</dbReference>
<dbReference type="AlphaFoldDB" id="K2NZZ9"/>
<evidence type="ECO:0000313" key="4">
    <source>
        <dbReference type="Proteomes" id="UP000007374"/>
    </source>
</evidence>
<organism evidence="3 4">
    <name type="scientific">Nitratireductor indicus C115</name>
    <dbReference type="NCBI Taxonomy" id="1231190"/>
    <lineage>
        <taxon>Bacteria</taxon>
        <taxon>Pseudomonadati</taxon>
        <taxon>Pseudomonadota</taxon>
        <taxon>Alphaproteobacteria</taxon>
        <taxon>Hyphomicrobiales</taxon>
        <taxon>Phyllobacteriaceae</taxon>
        <taxon>Nitratireductor</taxon>
    </lineage>
</organism>
<dbReference type="SUPFAM" id="SSF52499">
    <property type="entry name" value="Isochorismatase-like hydrolases"/>
    <property type="match status" value="1"/>
</dbReference>
<dbReference type="RefSeq" id="WP_009449708.1">
    <property type="nucleotide sequence ID" value="NZ_AMSI01000003.1"/>
</dbReference>
<dbReference type="eggNOG" id="COG1335">
    <property type="taxonomic scope" value="Bacteria"/>
</dbReference>
<dbReference type="Gene3D" id="3.40.50.850">
    <property type="entry name" value="Isochorismatase-like"/>
    <property type="match status" value="1"/>
</dbReference>
<keyword evidence="1 3" id="KW-0378">Hydrolase</keyword>
<dbReference type="PANTHER" id="PTHR43540:SF15">
    <property type="entry name" value="BLR5631 PROTEIN"/>
    <property type="match status" value="1"/>
</dbReference>
<dbReference type="Pfam" id="PF00857">
    <property type="entry name" value="Isochorismatase"/>
    <property type="match status" value="1"/>
</dbReference>
<dbReference type="InterPro" id="IPR050272">
    <property type="entry name" value="Isochorismatase-like_hydrls"/>
</dbReference>
<dbReference type="GO" id="GO:0016787">
    <property type="term" value="F:hydrolase activity"/>
    <property type="evidence" value="ECO:0007669"/>
    <property type="project" value="UniProtKB-KW"/>
</dbReference>
<dbReference type="InterPro" id="IPR036380">
    <property type="entry name" value="Isochorismatase-like_sf"/>
</dbReference>
<sequence>MKTHDTIRTMTGAKARTSFGTTKTALMVIDFQNEYFSGRMPIPNGPAALSNAKRLIEWADEHGIPVYHVQHVTPPGAPIFADGSSTVEFHPDIAPAPHHKTVRKTSVSVFPTTDIDAQLKNAKIETLIISGLMTHACVSGAARDAVPLGYEVVIASDACATRDITGPDGKTIPHETLHNASLVTLSDTFAEILDTDALLSLPIEGA</sequence>
<dbReference type="EMBL" id="AMSI01000003">
    <property type="protein sequence ID" value="EKF43514.1"/>
    <property type="molecule type" value="Genomic_DNA"/>
</dbReference>
<accession>K2NZZ9</accession>
<gene>
    <name evidence="3" type="ORF">NA8A_05763</name>
</gene>
<protein>
    <submittedName>
        <fullName evidence="3">Isochorismatase hydrolase</fullName>
    </submittedName>
</protein>
<dbReference type="PANTHER" id="PTHR43540">
    <property type="entry name" value="PEROXYUREIDOACRYLATE/UREIDOACRYLATE AMIDOHYDROLASE-RELATED"/>
    <property type="match status" value="1"/>
</dbReference>